<name>A0ABW1DFB4_9DEIO</name>
<keyword evidence="2" id="KW-0560">Oxidoreductase</keyword>
<keyword evidence="3" id="KW-1185">Reference proteome</keyword>
<dbReference type="Pfam" id="PF00903">
    <property type="entry name" value="Glyoxalase"/>
    <property type="match status" value="2"/>
</dbReference>
<dbReference type="InterPro" id="IPR052537">
    <property type="entry name" value="Extradiol_RC_dioxygenase"/>
</dbReference>
<dbReference type="InterPro" id="IPR037523">
    <property type="entry name" value="VOC_core"/>
</dbReference>
<organism evidence="2 3">
    <name type="scientific">Deinococcus petrolearius</name>
    <dbReference type="NCBI Taxonomy" id="1751295"/>
    <lineage>
        <taxon>Bacteria</taxon>
        <taxon>Thermotogati</taxon>
        <taxon>Deinococcota</taxon>
        <taxon>Deinococci</taxon>
        <taxon>Deinococcales</taxon>
        <taxon>Deinococcaceae</taxon>
        <taxon>Deinococcus</taxon>
    </lineage>
</organism>
<proteinExistence type="predicted"/>
<evidence type="ECO:0000313" key="2">
    <source>
        <dbReference type="EMBL" id="MFC5846767.1"/>
    </source>
</evidence>
<dbReference type="PROSITE" id="PS51819">
    <property type="entry name" value="VOC"/>
    <property type="match status" value="2"/>
</dbReference>
<evidence type="ECO:0000259" key="1">
    <source>
        <dbReference type="PROSITE" id="PS51819"/>
    </source>
</evidence>
<dbReference type="InterPro" id="IPR004360">
    <property type="entry name" value="Glyas_Fos-R_dOase_dom"/>
</dbReference>
<feature type="domain" description="VOC" evidence="1">
    <location>
        <begin position="13"/>
        <end position="138"/>
    </location>
</feature>
<dbReference type="Gene3D" id="3.10.180.10">
    <property type="entry name" value="2,3-Dihydroxybiphenyl 1,2-Dioxygenase, domain 1"/>
    <property type="match status" value="2"/>
</dbReference>
<keyword evidence="2" id="KW-0223">Dioxygenase</keyword>
<evidence type="ECO:0000313" key="3">
    <source>
        <dbReference type="Proteomes" id="UP001595979"/>
    </source>
</evidence>
<protein>
    <submittedName>
        <fullName evidence="2">Ring-cleaving dioxygenase</fullName>
    </submittedName>
</protein>
<comment type="caution">
    <text evidence="2">The sequence shown here is derived from an EMBL/GenBank/DDBJ whole genome shotgun (WGS) entry which is preliminary data.</text>
</comment>
<dbReference type="PANTHER" id="PTHR36110:SF4">
    <property type="entry name" value="RING-CLEAVING DIOXYGENASE MHQA-RELATED"/>
    <property type="match status" value="1"/>
</dbReference>
<reference evidence="3" key="1">
    <citation type="journal article" date="2019" name="Int. J. Syst. Evol. Microbiol.">
        <title>The Global Catalogue of Microorganisms (GCM) 10K type strain sequencing project: providing services to taxonomists for standard genome sequencing and annotation.</title>
        <authorList>
            <consortium name="The Broad Institute Genomics Platform"/>
            <consortium name="The Broad Institute Genome Sequencing Center for Infectious Disease"/>
            <person name="Wu L."/>
            <person name="Ma J."/>
        </authorList>
    </citation>
    <scope>NUCLEOTIDE SEQUENCE [LARGE SCALE GENOMIC DNA]</scope>
    <source>
        <strain evidence="3">CGMCC 1.15053</strain>
    </source>
</reference>
<dbReference type="SUPFAM" id="SSF54593">
    <property type="entry name" value="Glyoxalase/Bleomycin resistance protein/Dihydroxybiphenyl dioxygenase"/>
    <property type="match status" value="1"/>
</dbReference>
<dbReference type="EMBL" id="JBHSOH010000002">
    <property type="protein sequence ID" value="MFC5846767.1"/>
    <property type="molecule type" value="Genomic_DNA"/>
</dbReference>
<feature type="domain" description="VOC" evidence="1">
    <location>
        <begin position="161"/>
        <end position="287"/>
    </location>
</feature>
<dbReference type="CDD" id="cd08347">
    <property type="entry name" value="PcpA_C_like"/>
    <property type="match status" value="1"/>
</dbReference>
<dbReference type="InterPro" id="IPR029068">
    <property type="entry name" value="Glyas_Bleomycin-R_OHBP_Dase"/>
</dbReference>
<gene>
    <name evidence="2" type="ORF">ACFPQ6_00455</name>
</gene>
<dbReference type="Proteomes" id="UP001595979">
    <property type="component" value="Unassembled WGS sequence"/>
</dbReference>
<dbReference type="RefSeq" id="WP_380045126.1">
    <property type="nucleotide sequence ID" value="NZ_JBHSOH010000002.1"/>
</dbReference>
<sequence length="325" mass="36258">MSDLLSTELHFTGFHHLTAVSADIRENKRFYTQDLGMRLIKRSVNQDDVSAYHLFYADAVGTPGTDVTFFDWPVDRERRGNHSVTRTALRVRGEASLGYWQARLDDLKITRGEVTERAGRATLDFEDPEGQRLSLVVDGGAGDEPTPWAASPVPAEHQIRGLGPITMTVPSLRNTDLVLQKVMNMRPVREYADPESPAHTVHVYEMGAGGPQAELHVAVRPDLPPAQSGAGGVHHVAFRTPDDEQYHAWNDRLNRFGLRSSGEVDRYYFRSLYFREPNGVLFEIATDGPGFGVDEDMATLGDKVILPPRFEPRRAQILAGLKPID</sequence>
<dbReference type="PANTHER" id="PTHR36110">
    <property type="entry name" value="RING-CLEAVING DIOXYGENASE MHQE-RELATED"/>
    <property type="match status" value="1"/>
</dbReference>
<dbReference type="GO" id="GO:0051213">
    <property type="term" value="F:dioxygenase activity"/>
    <property type="evidence" value="ECO:0007669"/>
    <property type="project" value="UniProtKB-KW"/>
</dbReference>
<accession>A0ABW1DFB4</accession>